<evidence type="ECO:0000313" key="2">
    <source>
        <dbReference type="Proteomes" id="UP000094067"/>
    </source>
</evidence>
<evidence type="ECO:0000313" key="1">
    <source>
        <dbReference type="EMBL" id="ODM06991.1"/>
    </source>
</evidence>
<comment type="caution">
    <text evidence="1">The sequence shown here is derived from an EMBL/GenBank/DDBJ whole genome shotgun (WGS) entry which is preliminary data.</text>
</comment>
<dbReference type="AlphaFoldDB" id="A0A1E3AF22"/>
<reference evidence="1 2" key="1">
    <citation type="submission" date="2016-07" db="EMBL/GenBank/DDBJ databases">
        <title>Characterization of isolates of Eisenbergiella tayi derived from blood cultures, using whole genome sequencing.</title>
        <authorList>
            <person name="Burdz T."/>
            <person name="Wiebe D."/>
            <person name="Huynh C."/>
            <person name="Bernard K."/>
        </authorList>
    </citation>
    <scope>NUCLEOTIDE SEQUENCE [LARGE SCALE GENOMIC DNA]</scope>
    <source>
        <strain evidence="1 2">NML 110608</strain>
    </source>
</reference>
<accession>A0A1E3AF22</accession>
<dbReference type="EMBL" id="MCGH01000002">
    <property type="protein sequence ID" value="ODM06991.1"/>
    <property type="molecule type" value="Genomic_DNA"/>
</dbReference>
<protein>
    <submittedName>
        <fullName evidence="1">Uncharacterized protein</fullName>
    </submittedName>
</protein>
<proteinExistence type="predicted"/>
<name>A0A1E3AF22_9FIRM</name>
<gene>
    <name evidence="1" type="ORF">BEI61_02881</name>
</gene>
<organism evidence="1 2">
    <name type="scientific">Eisenbergiella tayi</name>
    <dbReference type="NCBI Taxonomy" id="1432052"/>
    <lineage>
        <taxon>Bacteria</taxon>
        <taxon>Bacillati</taxon>
        <taxon>Bacillota</taxon>
        <taxon>Clostridia</taxon>
        <taxon>Lachnospirales</taxon>
        <taxon>Lachnospiraceae</taxon>
        <taxon>Eisenbergiella</taxon>
    </lineage>
</organism>
<dbReference type="RefSeq" id="WP_141703193.1">
    <property type="nucleotide sequence ID" value="NZ_CAJLDD010000006.1"/>
</dbReference>
<dbReference type="Proteomes" id="UP000094067">
    <property type="component" value="Unassembled WGS sequence"/>
</dbReference>
<sequence length="86" mass="9980">MIEKPLAFIEQSDGNHSHNNLGNEMRKQHNRLGYFTKPFIFFFIDGNRQAHINHCAKYNVKAINDKGISGRPQSVVYTSEKEFKIL</sequence>